<organism evidence="2 3">
    <name type="scientific">Bordetella ansorpii</name>
    <dbReference type="NCBI Taxonomy" id="288768"/>
    <lineage>
        <taxon>Bacteria</taxon>
        <taxon>Pseudomonadati</taxon>
        <taxon>Pseudomonadota</taxon>
        <taxon>Betaproteobacteria</taxon>
        <taxon>Burkholderiales</taxon>
        <taxon>Alcaligenaceae</taxon>
        <taxon>Bordetella</taxon>
    </lineage>
</organism>
<dbReference type="Pfam" id="PF13380">
    <property type="entry name" value="CoA_binding_2"/>
    <property type="match status" value="1"/>
</dbReference>
<dbReference type="SUPFAM" id="SSF51735">
    <property type="entry name" value="NAD(P)-binding Rossmann-fold domains"/>
    <property type="match status" value="1"/>
</dbReference>
<feature type="domain" description="CoA-binding" evidence="1">
    <location>
        <begin position="8"/>
        <end position="102"/>
    </location>
</feature>
<evidence type="ECO:0000259" key="1">
    <source>
        <dbReference type="SMART" id="SM00881"/>
    </source>
</evidence>
<proteinExistence type="predicted"/>
<name>A0A157RMZ8_9BORD</name>
<dbReference type="InterPro" id="IPR013815">
    <property type="entry name" value="ATP_grasp_subdomain_1"/>
</dbReference>
<dbReference type="EMBL" id="FKBS01000029">
    <property type="protein sequence ID" value="SAI59380.1"/>
    <property type="molecule type" value="Genomic_DNA"/>
</dbReference>
<dbReference type="InterPro" id="IPR003781">
    <property type="entry name" value="CoA-bd"/>
</dbReference>
<dbReference type="Gene3D" id="3.40.50.261">
    <property type="entry name" value="Succinyl-CoA synthetase domains"/>
    <property type="match status" value="2"/>
</dbReference>
<dbReference type="InterPro" id="IPR032875">
    <property type="entry name" value="Succ_CoA_lig_flav_dom"/>
</dbReference>
<evidence type="ECO:0000313" key="3">
    <source>
        <dbReference type="Proteomes" id="UP000077037"/>
    </source>
</evidence>
<dbReference type="InterPro" id="IPR036291">
    <property type="entry name" value="NAD(P)-bd_dom_sf"/>
</dbReference>
<dbReference type="RefSeq" id="WP_235816973.1">
    <property type="nucleotide sequence ID" value="NZ_FKBS01000029.1"/>
</dbReference>
<evidence type="ECO:0000313" key="2">
    <source>
        <dbReference type="EMBL" id="SAI59380.1"/>
    </source>
</evidence>
<dbReference type="Gene3D" id="3.30.470.20">
    <property type="entry name" value="ATP-grasp fold, B domain"/>
    <property type="match status" value="1"/>
</dbReference>
<dbReference type="SUPFAM" id="SSF56059">
    <property type="entry name" value="Glutathione synthetase ATP-binding domain-like"/>
    <property type="match status" value="1"/>
</dbReference>
<dbReference type="Gene3D" id="3.40.50.720">
    <property type="entry name" value="NAD(P)-binding Rossmann-like Domain"/>
    <property type="match status" value="1"/>
</dbReference>
<gene>
    <name evidence="2" type="ORF">SAMEA1982600_05275</name>
</gene>
<protein>
    <submittedName>
        <fullName evidence="2">Acyl-CoA synthetase</fullName>
    </submittedName>
</protein>
<dbReference type="SUPFAM" id="SSF52210">
    <property type="entry name" value="Succinyl-CoA synthetase domains"/>
    <property type="match status" value="2"/>
</dbReference>
<dbReference type="AlphaFoldDB" id="A0A157RMZ8"/>
<dbReference type="Pfam" id="PF13549">
    <property type="entry name" value="ATP-grasp_5"/>
    <property type="match status" value="1"/>
</dbReference>
<reference evidence="2 3" key="1">
    <citation type="submission" date="2016-03" db="EMBL/GenBank/DDBJ databases">
        <authorList>
            <consortium name="Pathogen Informatics"/>
        </authorList>
    </citation>
    <scope>NUCLEOTIDE SEQUENCE [LARGE SCALE GENOMIC DNA]</scope>
    <source>
        <strain evidence="2 3">NCTC13364</strain>
    </source>
</reference>
<dbReference type="Pfam" id="PF13607">
    <property type="entry name" value="Succ_CoA_lig"/>
    <property type="match status" value="1"/>
</dbReference>
<accession>A0A157RMZ8</accession>
<dbReference type="SMART" id="SM00881">
    <property type="entry name" value="CoA_binding"/>
    <property type="match status" value="1"/>
</dbReference>
<dbReference type="PANTHER" id="PTHR42793:SF4">
    <property type="entry name" value="BLL6376 PROTEIN"/>
    <property type="match status" value="1"/>
</dbReference>
<dbReference type="Gene3D" id="3.30.1490.20">
    <property type="entry name" value="ATP-grasp fold, A domain"/>
    <property type="match status" value="1"/>
</dbReference>
<dbReference type="GO" id="GO:0005524">
    <property type="term" value="F:ATP binding"/>
    <property type="evidence" value="ECO:0007669"/>
    <property type="project" value="InterPro"/>
</dbReference>
<dbReference type="PANTHER" id="PTHR42793">
    <property type="entry name" value="COA BINDING DOMAIN CONTAINING PROTEIN"/>
    <property type="match status" value="1"/>
</dbReference>
<dbReference type="InterPro" id="IPR016102">
    <property type="entry name" value="Succinyl-CoA_synth-like"/>
</dbReference>
<sequence length="698" mass="73166">MTHTLTRLLDPAVIAVLGASDDPIKPGGRVIEYAQRYGYRGKLFPVSRRDTVQGLPAYARLEDLPQSPDLVVIALPEAQIADALRSAIAMGAGAAIIFASGYAEMGEQGRAMQEEIAAIARAGNLRLIGPNTQGAANFATGAIGHFGTIIDQLEPRPSPIGIVSQSGAGSQIIYTRLHALGLGAKYMVATGNEADLDVADLIEAYVADDGIQLVLAYAESIKQPAKLARAARRAREKGVPILMAKAGRTQSGQRTAASHTGALASEDRVVDAFLEKHGILRVADFEELAVLAPLFLGPRGRPGKRLISISNSGASCVLSADAAEACGLQLLPFDDGFKATLAEVLPSYIVPGNPIDMTTATLRSPDLFNQILQRIARADNADLVFVGFPIGGRGYDFDKFARELRAFSDASGIPAAVSINQDWAAECFLRHGIAAFTSERRAVQALAMVAAYHDRLAWAPDGASAEADAAFAAGPESGALDEAASMALLAQADLPVVRHAVCGGVDEVLAAWRQWDSVPVVLKGVSAAISHKSEYGLVKVGLKTGEALRAAAGELLEVLARHGEPAPRLMLAEMVPADVEIMVGAHVDAAFGPVVAVGHGGVLVEALDDIQFLAAPVTHEQALAAIGRLQVARAFQATRGLPAVDADGLARVLVRLGALIADGRHGIESLDINPVRVRRGPHAPVIVDALVVRGEARP</sequence>
<dbReference type="Proteomes" id="UP000077037">
    <property type="component" value="Unassembled WGS sequence"/>
</dbReference>